<feature type="compositionally biased region" description="Basic and acidic residues" evidence="1">
    <location>
        <begin position="58"/>
        <end position="67"/>
    </location>
</feature>
<organism evidence="2">
    <name type="scientific">uncultured Blastococcus sp</name>
    <dbReference type="NCBI Taxonomy" id="217144"/>
    <lineage>
        <taxon>Bacteria</taxon>
        <taxon>Bacillati</taxon>
        <taxon>Actinomycetota</taxon>
        <taxon>Actinomycetes</taxon>
        <taxon>Geodermatophilales</taxon>
        <taxon>Geodermatophilaceae</taxon>
        <taxon>Blastococcus</taxon>
        <taxon>environmental samples</taxon>
    </lineage>
</organism>
<evidence type="ECO:0000256" key="1">
    <source>
        <dbReference type="SAM" id="MobiDB-lite"/>
    </source>
</evidence>
<feature type="compositionally biased region" description="Basic residues" evidence="1">
    <location>
        <begin position="14"/>
        <end position="23"/>
    </location>
</feature>
<dbReference type="AlphaFoldDB" id="A0A6J4IPG3"/>
<protein>
    <submittedName>
        <fullName evidence="2">Pre-16S rRNA nuclease Yqg</fullName>
    </submittedName>
</protein>
<sequence>GIWTRERHSGVPAGRHRPRRRATARPAGRPPGPAAIDAAADLPPDDGARPRSWLPAGVERDQRDRPQQRMARAPEGAAPPPVGGTADRTGHGRRRRYGARRTGAVGPHRDARQPAGDAAPGQEQVRPRPPRRARRGTRGDRGGRGGAGAPVGCVGRLRPGRQQLRSGTSRPHSGCAGDPDRRKALHRDGSQSSARRRHRQPQATAGDRPGSRRGHPATVPRQRAAPLV</sequence>
<feature type="compositionally biased region" description="Basic and acidic residues" evidence="1">
    <location>
        <begin position="178"/>
        <end position="189"/>
    </location>
</feature>
<gene>
    <name evidence="2" type="ORF">AVDCRST_MAG57-2381</name>
</gene>
<feature type="non-terminal residue" evidence="2">
    <location>
        <position position="1"/>
    </location>
</feature>
<proteinExistence type="predicted"/>
<feature type="non-terminal residue" evidence="2">
    <location>
        <position position="228"/>
    </location>
</feature>
<evidence type="ECO:0000313" key="2">
    <source>
        <dbReference type="EMBL" id="CAA9256216.1"/>
    </source>
</evidence>
<accession>A0A6J4IPG3</accession>
<feature type="region of interest" description="Disordered" evidence="1">
    <location>
        <begin position="1"/>
        <end position="228"/>
    </location>
</feature>
<name>A0A6J4IPG3_9ACTN</name>
<reference evidence="2" key="1">
    <citation type="submission" date="2020-02" db="EMBL/GenBank/DDBJ databases">
        <authorList>
            <person name="Meier V. D."/>
        </authorList>
    </citation>
    <scope>NUCLEOTIDE SEQUENCE</scope>
    <source>
        <strain evidence="2">AVDCRST_MAG57</strain>
    </source>
</reference>
<dbReference type="EMBL" id="CADCTI010000194">
    <property type="protein sequence ID" value="CAA9256216.1"/>
    <property type="molecule type" value="Genomic_DNA"/>
</dbReference>